<dbReference type="EMBL" id="PFSJ01000009">
    <property type="protein sequence ID" value="PJC23864.1"/>
    <property type="molecule type" value="Genomic_DNA"/>
</dbReference>
<keyword evidence="1" id="KW-0472">Membrane</keyword>
<dbReference type="InterPro" id="IPR043723">
    <property type="entry name" value="DUF5665"/>
</dbReference>
<evidence type="ECO:0000313" key="2">
    <source>
        <dbReference type="EMBL" id="PJC23864.1"/>
    </source>
</evidence>
<reference evidence="3" key="1">
    <citation type="submission" date="2017-09" db="EMBL/GenBank/DDBJ databases">
        <title>Depth-based differentiation of microbial function through sediment-hosted aquifers and enrichment of novel symbionts in the deep terrestrial subsurface.</title>
        <authorList>
            <person name="Probst A.J."/>
            <person name="Ladd B."/>
            <person name="Jarett J.K."/>
            <person name="Geller-Mcgrath D.E."/>
            <person name="Sieber C.M.K."/>
            <person name="Emerson J.B."/>
            <person name="Anantharaman K."/>
            <person name="Thomas B.C."/>
            <person name="Malmstrom R."/>
            <person name="Stieglmeier M."/>
            <person name="Klingl A."/>
            <person name="Woyke T."/>
            <person name="Ryan C.M."/>
            <person name="Banfield J.F."/>
        </authorList>
    </citation>
    <scope>NUCLEOTIDE SEQUENCE [LARGE SCALE GENOMIC DNA]</scope>
</reference>
<dbReference type="AlphaFoldDB" id="A0A2M8EM98"/>
<feature type="transmembrane region" description="Helical" evidence="1">
    <location>
        <begin position="22"/>
        <end position="48"/>
    </location>
</feature>
<evidence type="ECO:0000313" key="3">
    <source>
        <dbReference type="Proteomes" id="UP000229756"/>
    </source>
</evidence>
<protein>
    <submittedName>
        <fullName evidence="2">Uncharacterized protein</fullName>
    </submittedName>
</protein>
<accession>A0A2M8EM98</accession>
<gene>
    <name evidence="2" type="ORF">CO058_01235</name>
</gene>
<keyword evidence="1" id="KW-0812">Transmembrane</keyword>
<evidence type="ECO:0000256" key="1">
    <source>
        <dbReference type="SAM" id="Phobius"/>
    </source>
</evidence>
<name>A0A2M8EM98_UNCKA</name>
<keyword evidence="1" id="KW-1133">Transmembrane helix</keyword>
<dbReference type="Pfam" id="PF18910">
    <property type="entry name" value="DUF5665"/>
    <property type="match status" value="1"/>
</dbReference>
<organism evidence="2 3">
    <name type="scientific">candidate division WWE3 bacterium CG_4_9_14_0_2_um_filter_35_11</name>
    <dbReference type="NCBI Taxonomy" id="1975077"/>
    <lineage>
        <taxon>Bacteria</taxon>
        <taxon>Katanobacteria</taxon>
    </lineage>
</organism>
<proteinExistence type="predicted"/>
<sequence>MKEDQLKKLNKLLGRSVSLKQAFYRGLATGFGGLLGATLLVTVVVWGLSRLEFIPIIGTFVTQITDFVVNNSAIADPRITQ</sequence>
<comment type="caution">
    <text evidence="2">The sequence shown here is derived from an EMBL/GenBank/DDBJ whole genome shotgun (WGS) entry which is preliminary data.</text>
</comment>
<dbReference type="Proteomes" id="UP000229756">
    <property type="component" value="Unassembled WGS sequence"/>
</dbReference>